<feature type="transmembrane region" description="Helical" evidence="1">
    <location>
        <begin position="90"/>
        <end position="112"/>
    </location>
</feature>
<keyword evidence="1" id="KW-0812">Transmembrane</keyword>
<proteinExistence type="predicted"/>
<reference evidence="2 3" key="1">
    <citation type="submission" date="2017-09" db="EMBL/GenBank/DDBJ databases">
        <authorList>
            <person name="Lee N."/>
            <person name="Cho B.-K."/>
        </authorList>
    </citation>
    <scope>NUCLEOTIDE SEQUENCE [LARGE SCALE GENOMIC DNA]</scope>
    <source>
        <strain evidence="2 3">ATCC 39115</strain>
    </source>
</reference>
<feature type="transmembrane region" description="Helical" evidence="1">
    <location>
        <begin position="31"/>
        <end position="50"/>
    </location>
</feature>
<accession>A0ABX6A7U5</accession>
<dbReference type="RefSeq" id="WP_078495474.1">
    <property type="nucleotide sequence ID" value="NZ_CP023700.1"/>
</dbReference>
<keyword evidence="3" id="KW-1185">Reference proteome</keyword>
<organism evidence="2 3">
    <name type="scientific">Streptomyces viridosporus T7A</name>
    <dbReference type="NCBI Taxonomy" id="665577"/>
    <lineage>
        <taxon>Bacteria</taxon>
        <taxon>Bacillati</taxon>
        <taxon>Actinomycetota</taxon>
        <taxon>Actinomycetes</taxon>
        <taxon>Kitasatosporales</taxon>
        <taxon>Streptomycetaceae</taxon>
        <taxon>Streptomyces</taxon>
    </lineage>
</organism>
<evidence type="ECO:0000313" key="3">
    <source>
        <dbReference type="Proteomes" id="UP000327143"/>
    </source>
</evidence>
<evidence type="ECO:0000313" key="2">
    <source>
        <dbReference type="EMBL" id="QEU83756.1"/>
    </source>
</evidence>
<evidence type="ECO:0000256" key="1">
    <source>
        <dbReference type="SAM" id="Phobius"/>
    </source>
</evidence>
<keyword evidence="1" id="KW-1133">Transmembrane helix</keyword>
<protein>
    <submittedName>
        <fullName evidence="2">Uncharacterized protein</fullName>
    </submittedName>
</protein>
<sequence>MTDLHFSVDDAITRMAAGEEIAVKAHRATRWFKWFVFLQAAFALAFTLLIDVATVPYWNAFALWLLATLSLWSTASLHRRSAPRNGLRNMGTAVATWFALYTLMFGPALQLVGASSPWWWVLAGVIAISPILACFPASSRK</sequence>
<dbReference type="EMBL" id="CP023700">
    <property type="protein sequence ID" value="QEU83756.1"/>
    <property type="molecule type" value="Genomic_DNA"/>
</dbReference>
<dbReference type="Proteomes" id="UP000327143">
    <property type="component" value="Chromosome"/>
</dbReference>
<name>A0ABX6A7U5_STRVD</name>
<feature type="transmembrane region" description="Helical" evidence="1">
    <location>
        <begin position="56"/>
        <end position="78"/>
    </location>
</feature>
<feature type="transmembrane region" description="Helical" evidence="1">
    <location>
        <begin position="118"/>
        <end position="137"/>
    </location>
</feature>
<keyword evidence="1" id="KW-0472">Membrane</keyword>
<gene>
    <name evidence="2" type="ORF">CP969_02855</name>
</gene>